<feature type="transmembrane region" description="Helical" evidence="2">
    <location>
        <begin position="14"/>
        <end position="33"/>
    </location>
</feature>
<dbReference type="EMBL" id="VDCQ01000005">
    <property type="protein sequence ID" value="TNJ67482.1"/>
    <property type="molecule type" value="Genomic_DNA"/>
</dbReference>
<sequence>MAIGIFSTMMSNPFNLIIAIVIFGGIFVLYKYPPARWRKSKQRKSSPSSAGKKTKEKRKNIPFRVIQGNKRDDDEPPEKPYTYH</sequence>
<evidence type="ECO:0000313" key="4">
    <source>
        <dbReference type="Proteomes" id="UP000307943"/>
    </source>
</evidence>
<reference evidence="3 4" key="1">
    <citation type="submission" date="2019-05" db="EMBL/GenBank/DDBJ databases">
        <title>We sequenced the genome of Paenibacillus hemerocallicola KCTC 33185 for further insight into its adaptation and study the phylogeny of Paenibacillus.</title>
        <authorList>
            <person name="Narsing Rao M.P."/>
        </authorList>
    </citation>
    <scope>NUCLEOTIDE SEQUENCE [LARGE SCALE GENOMIC DNA]</scope>
    <source>
        <strain evidence="3 4">KCTC 33185</strain>
    </source>
</reference>
<keyword evidence="2" id="KW-0472">Membrane</keyword>
<dbReference type="OrthoDB" id="2660621at2"/>
<keyword evidence="2" id="KW-1133">Transmembrane helix</keyword>
<gene>
    <name evidence="3" type="ORF">FE784_04975</name>
</gene>
<organism evidence="3 4">
    <name type="scientific">Paenibacillus hemerocallicola</name>
    <dbReference type="NCBI Taxonomy" id="1172614"/>
    <lineage>
        <taxon>Bacteria</taxon>
        <taxon>Bacillati</taxon>
        <taxon>Bacillota</taxon>
        <taxon>Bacilli</taxon>
        <taxon>Bacillales</taxon>
        <taxon>Paenibacillaceae</taxon>
        <taxon>Paenibacillus</taxon>
    </lineage>
</organism>
<name>A0A5C4TF85_9BACL</name>
<keyword evidence="2" id="KW-0812">Transmembrane</keyword>
<proteinExistence type="predicted"/>
<dbReference type="AlphaFoldDB" id="A0A5C4TF85"/>
<dbReference type="Proteomes" id="UP000307943">
    <property type="component" value="Unassembled WGS sequence"/>
</dbReference>
<feature type="compositionally biased region" description="Basic residues" evidence="1">
    <location>
        <begin position="52"/>
        <end position="61"/>
    </location>
</feature>
<protein>
    <submittedName>
        <fullName evidence="3">Uncharacterized protein</fullName>
    </submittedName>
</protein>
<accession>A0A5C4TF85</accession>
<feature type="region of interest" description="Disordered" evidence="1">
    <location>
        <begin position="37"/>
        <end position="84"/>
    </location>
</feature>
<evidence type="ECO:0000256" key="2">
    <source>
        <dbReference type="SAM" id="Phobius"/>
    </source>
</evidence>
<keyword evidence="4" id="KW-1185">Reference proteome</keyword>
<evidence type="ECO:0000256" key="1">
    <source>
        <dbReference type="SAM" id="MobiDB-lite"/>
    </source>
</evidence>
<evidence type="ECO:0000313" key="3">
    <source>
        <dbReference type="EMBL" id="TNJ67482.1"/>
    </source>
</evidence>
<comment type="caution">
    <text evidence="3">The sequence shown here is derived from an EMBL/GenBank/DDBJ whole genome shotgun (WGS) entry which is preliminary data.</text>
</comment>